<accession>A0A429Z006</accession>
<comment type="caution">
    <text evidence="1">The sequence shown here is derived from an EMBL/GenBank/DDBJ whole genome shotgun (WGS) entry which is preliminary data.</text>
</comment>
<protein>
    <submittedName>
        <fullName evidence="1">Uncharacterized protein</fullName>
    </submittedName>
</protein>
<sequence length="137" mass="15437">MGKKSEIASIVLGLVGIFAALHQLHRTNSALEAANTISLSRDARSISEQIARNQSDPIALDNAFDLYGDYIAHAGYLRGKNQLPTEIWRSLEKDFCQMLTNQEGFEKWYRRNSFAEHLNSIFPTFSSLDADLDCINQ</sequence>
<reference evidence="1 2" key="1">
    <citation type="submission" date="2018-12" db="EMBL/GenBank/DDBJ databases">
        <title>Mesorhizobium carbonis sp. nov., isolated from coal mine water.</title>
        <authorList>
            <person name="Xin W."/>
            <person name="Xu Z."/>
            <person name="Xiang F."/>
            <person name="Zhang J."/>
            <person name="Xi L."/>
            <person name="Liu J."/>
        </authorList>
    </citation>
    <scope>NUCLEOTIDE SEQUENCE [LARGE SCALE GENOMIC DNA]</scope>
    <source>
        <strain evidence="1 2">B2.3</strain>
    </source>
</reference>
<dbReference type="EMBL" id="RWKW01000026">
    <property type="protein sequence ID" value="RST87049.1"/>
    <property type="molecule type" value="Genomic_DNA"/>
</dbReference>
<evidence type="ECO:0000313" key="1">
    <source>
        <dbReference type="EMBL" id="RST87049.1"/>
    </source>
</evidence>
<gene>
    <name evidence="1" type="ORF">EJC49_07200</name>
</gene>
<dbReference type="Proteomes" id="UP000278398">
    <property type="component" value="Unassembled WGS sequence"/>
</dbReference>
<evidence type="ECO:0000313" key="2">
    <source>
        <dbReference type="Proteomes" id="UP000278398"/>
    </source>
</evidence>
<organism evidence="1 2">
    <name type="scientific">Aquibium carbonis</name>
    <dbReference type="NCBI Taxonomy" id="2495581"/>
    <lineage>
        <taxon>Bacteria</taxon>
        <taxon>Pseudomonadati</taxon>
        <taxon>Pseudomonadota</taxon>
        <taxon>Alphaproteobacteria</taxon>
        <taxon>Hyphomicrobiales</taxon>
        <taxon>Phyllobacteriaceae</taxon>
        <taxon>Aquibium</taxon>
    </lineage>
</organism>
<dbReference type="RefSeq" id="WP_126698789.1">
    <property type="nucleotide sequence ID" value="NZ_RWKW01000026.1"/>
</dbReference>
<keyword evidence="2" id="KW-1185">Reference proteome</keyword>
<name>A0A429Z006_9HYPH</name>
<dbReference type="AlphaFoldDB" id="A0A429Z006"/>
<proteinExistence type="predicted"/>